<proteinExistence type="predicted"/>
<feature type="non-terminal residue" evidence="1">
    <location>
        <position position="1"/>
    </location>
</feature>
<dbReference type="EMBL" id="REGN01010213">
    <property type="protein sequence ID" value="RMZ99457.1"/>
    <property type="molecule type" value="Genomic_DNA"/>
</dbReference>
<evidence type="ECO:0000313" key="1">
    <source>
        <dbReference type="EMBL" id="RMZ99457.1"/>
    </source>
</evidence>
<reference evidence="1 2" key="1">
    <citation type="journal article" date="2018" name="Sci. Rep.">
        <title>Genomic signatures of local adaptation to the degree of environmental predictability in rotifers.</title>
        <authorList>
            <person name="Franch-Gras L."/>
            <person name="Hahn C."/>
            <person name="Garcia-Roger E.M."/>
            <person name="Carmona M.J."/>
            <person name="Serra M."/>
            <person name="Gomez A."/>
        </authorList>
    </citation>
    <scope>NUCLEOTIDE SEQUENCE [LARGE SCALE GENOMIC DNA]</scope>
    <source>
        <strain evidence="1">HYR1</strain>
    </source>
</reference>
<dbReference type="Proteomes" id="UP000276133">
    <property type="component" value="Unassembled WGS sequence"/>
</dbReference>
<accession>A0A3M7PLC6</accession>
<name>A0A3M7PLC6_BRAPC</name>
<evidence type="ECO:0000313" key="2">
    <source>
        <dbReference type="Proteomes" id="UP000276133"/>
    </source>
</evidence>
<dbReference type="AlphaFoldDB" id="A0A3M7PLC6"/>
<organism evidence="1 2">
    <name type="scientific">Brachionus plicatilis</name>
    <name type="common">Marine rotifer</name>
    <name type="synonym">Brachionus muelleri</name>
    <dbReference type="NCBI Taxonomy" id="10195"/>
    <lineage>
        <taxon>Eukaryota</taxon>
        <taxon>Metazoa</taxon>
        <taxon>Spiralia</taxon>
        <taxon>Gnathifera</taxon>
        <taxon>Rotifera</taxon>
        <taxon>Eurotatoria</taxon>
        <taxon>Monogononta</taxon>
        <taxon>Pseudotrocha</taxon>
        <taxon>Ploima</taxon>
        <taxon>Brachionidae</taxon>
        <taxon>Brachionus</taxon>
    </lineage>
</organism>
<comment type="caution">
    <text evidence="1">The sequence shown here is derived from an EMBL/GenBank/DDBJ whole genome shotgun (WGS) entry which is preliminary data.</text>
</comment>
<gene>
    <name evidence="1" type="ORF">BpHYR1_038936</name>
</gene>
<sequence>NLHSHQSPDLTLTFDQLWLKLRIFDASTESKQFLAKSNASSIFCASRTSQFSNLLKYKLFYLLFLLDNAYSPLSRFQPGIKSLFATKKIVFL</sequence>
<protein>
    <submittedName>
        <fullName evidence="1">Uncharacterized protein</fullName>
    </submittedName>
</protein>
<keyword evidence="2" id="KW-1185">Reference proteome</keyword>